<dbReference type="RefSeq" id="WP_139237035.1">
    <property type="nucleotide sequence ID" value="NZ_JBHTKX010000008.1"/>
</dbReference>
<feature type="transmembrane region" description="Helical" evidence="1">
    <location>
        <begin position="71"/>
        <end position="91"/>
    </location>
</feature>
<comment type="caution">
    <text evidence="2">The sequence shown here is derived from an EMBL/GenBank/DDBJ whole genome shotgun (WGS) entry which is preliminary data.</text>
</comment>
<dbReference type="Proteomes" id="UP001597169">
    <property type="component" value="Unassembled WGS sequence"/>
</dbReference>
<gene>
    <name evidence="2" type="ORF">ACFQ3J_24490</name>
</gene>
<proteinExistence type="predicted"/>
<keyword evidence="1" id="KW-0812">Transmembrane</keyword>
<sequence length="374" mass="44414">MSENTYLSYLEAMRKTMDDKLIPMRRNYVYHLEQMNGSSWFLVAILRSLFDFRGYKEVRPDEIGLFKLIKSSAVITYLGFAAYGGIGYLFTFDYTNIATWIIPLLWLALRVYLNIKDMATIGHPRFDIRTYKFKNKEEFEIFSSFLQNKDFTYDGLYSWIRDELIINATRRGNEISEIRQAFESSSAELMVKIEELSTYQEENELLNVVLDRLAKFSQQTLTVYKFAISELYRLLKEEGLFNPFDLRICSDFSLFELRGDTLYRLYEQGNSTTPMRIPINEPKYSTWAAVRVVRNQTFREYSDLDIKGEGRFVDSYRFVIKGRVFVYSFHFNNESRDLRNMIESREMYRLVQGILLHLEERGMLLNEEEKQNVI</sequence>
<organism evidence="2 3">
    <name type="scientific">Paenibacillus provencensis</name>
    <dbReference type="NCBI Taxonomy" id="441151"/>
    <lineage>
        <taxon>Bacteria</taxon>
        <taxon>Bacillati</taxon>
        <taxon>Bacillota</taxon>
        <taxon>Bacilli</taxon>
        <taxon>Bacillales</taxon>
        <taxon>Paenibacillaceae</taxon>
        <taxon>Paenibacillus</taxon>
    </lineage>
</organism>
<reference evidence="3" key="1">
    <citation type="journal article" date="2019" name="Int. J. Syst. Evol. Microbiol.">
        <title>The Global Catalogue of Microorganisms (GCM) 10K type strain sequencing project: providing services to taxonomists for standard genome sequencing and annotation.</title>
        <authorList>
            <consortium name="The Broad Institute Genomics Platform"/>
            <consortium name="The Broad Institute Genome Sequencing Center for Infectious Disease"/>
            <person name="Wu L."/>
            <person name="Ma J."/>
        </authorList>
    </citation>
    <scope>NUCLEOTIDE SEQUENCE [LARGE SCALE GENOMIC DNA]</scope>
    <source>
        <strain evidence="3">CCUG 53519</strain>
    </source>
</reference>
<keyword evidence="1" id="KW-0472">Membrane</keyword>
<evidence type="ECO:0000313" key="2">
    <source>
        <dbReference type="EMBL" id="MFD1131283.1"/>
    </source>
</evidence>
<evidence type="ECO:0000313" key="3">
    <source>
        <dbReference type="Proteomes" id="UP001597169"/>
    </source>
</evidence>
<evidence type="ECO:0000256" key="1">
    <source>
        <dbReference type="SAM" id="Phobius"/>
    </source>
</evidence>
<keyword evidence="1" id="KW-1133">Transmembrane helix</keyword>
<protein>
    <submittedName>
        <fullName evidence="2">Uncharacterized protein</fullName>
    </submittedName>
</protein>
<accession>A0ABW3PWX6</accession>
<dbReference type="EMBL" id="JBHTKX010000008">
    <property type="protein sequence ID" value="MFD1131283.1"/>
    <property type="molecule type" value="Genomic_DNA"/>
</dbReference>
<keyword evidence="3" id="KW-1185">Reference proteome</keyword>
<feature type="transmembrane region" description="Helical" evidence="1">
    <location>
        <begin position="97"/>
        <end position="115"/>
    </location>
</feature>
<name>A0ABW3PWX6_9BACL</name>